<dbReference type="RefSeq" id="WP_152526408.1">
    <property type="nucleotide sequence ID" value="NZ_CP068053.1"/>
</dbReference>
<keyword evidence="3" id="KW-1185">Reference proteome</keyword>
<reference evidence="2 3" key="1">
    <citation type="submission" date="2021-01" db="EMBL/GenBank/DDBJ databases">
        <title>FDA dAtabase for Regulatory Grade micrObial Sequences (FDA-ARGOS): Supporting development and validation of Infectious Disease Dx tests.</title>
        <authorList>
            <person name="Nelson B."/>
            <person name="Plummer A."/>
            <person name="Tallon L."/>
            <person name="Sadzewicz L."/>
            <person name="Zhao X."/>
            <person name="Boylan J."/>
            <person name="Ott S."/>
            <person name="Bowen H."/>
            <person name="Vavikolanu K."/>
            <person name="Mehta A."/>
            <person name="Aluvathingal J."/>
            <person name="Nadendla S."/>
            <person name="Myers T."/>
            <person name="Yan Y."/>
            <person name="Sichtig H."/>
        </authorList>
    </citation>
    <scope>NUCLEOTIDE SEQUENCE [LARGE SCALE GENOMIC DNA]</scope>
    <source>
        <strain evidence="2 3">FDAARGOS_1161</strain>
    </source>
</reference>
<evidence type="ECO:0000313" key="3">
    <source>
        <dbReference type="Proteomes" id="UP000595254"/>
    </source>
</evidence>
<dbReference type="InterPro" id="IPR024775">
    <property type="entry name" value="DinB-like"/>
</dbReference>
<dbReference type="Proteomes" id="UP000595254">
    <property type="component" value="Chromosome"/>
</dbReference>
<gene>
    <name evidence="2" type="ORF">I6J18_05095</name>
</gene>
<evidence type="ECO:0000313" key="2">
    <source>
        <dbReference type="EMBL" id="QQT02539.1"/>
    </source>
</evidence>
<accession>A0A974NR84</accession>
<feature type="domain" description="DinB-like" evidence="1">
    <location>
        <begin position="40"/>
        <end position="168"/>
    </location>
</feature>
<sequence>MLSKFSAEQLSYVELTRRESVQLNKQEIIKHFEFTIDWVESLNTLPEEEWRSQIAKGKWSIAEIVGHLIPWDEFVLTKRIPYFLTSALLPKSPESDLVNQQSAEESRNRSKKETIKLFMSSRKLLIQSLNDLPDELWKQDLSIGGNSISLMKYFKGLVEHDIHHIRQIQSVFGDL</sequence>
<proteinExistence type="predicted"/>
<organism evidence="2 3">
    <name type="scientific">Peribacillus psychrosaccharolyticus</name>
    <name type="common">Bacillus psychrosaccharolyticus</name>
    <dbReference type="NCBI Taxonomy" id="1407"/>
    <lineage>
        <taxon>Bacteria</taxon>
        <taxon>Bacillati</taxon>
        <taxon>Bacillota</taxon>
        <taxon>Bacilli</taxon>
        <taxon>Bacillales</taxon>
        <taxon>Bacillaceae</taxon>
        <taxon>Peribacillus</taxon>
    </lineage>
</organism>
<dbReference type="AlphaFoldDB" id="A0A974NR84"/>
<dbReference type="SUPFAM" id="SSF109854">
    <property type="entry name" value="DinB/YfiT-like putative metalloenzymes"/>
    <property type="match status" value="1"/>
</dbReference>
<dbReference type="Pfam" id="PF12867">
    <property type="entry name" value="DinB_2"/>
    <property type="match status" value="1"/>
</dbReference>
<dbReference type="KEGG" id="ppsr:I6J18_05095"/>
<protein>
    <submittedName>
        <fullName evidence="2">DinB family protein</fullName>
    </submittedName>
</protein>
<dbReference type="InterPro" id="IPR034660">
    <property type="entry name" value="DinB/YfiT-like"/>
</dbReference>
<name>A0A974NR84_PERPY</name>
<dbReference type="EMBL" id="CP068053">
    <property type="protein sequence ID" value="QQT02539.1"/>
    <property type="molecule type" value="Genomic_DNA"/>
</dbReference>
<evidence type="ECO:0000259" key="1">
    <source>
        <dbReference type="Pfam" id="PF12867"/>
    </source>
</evidence>
<dbReference type="Gene3D" id="1.20.120.450">
    <property type="entry name" value="dinb family like domain"/>
    <property type="match status" value="1"/>
</dbReference>